<sequence>MVNENLNLCPIFRSVPFLGDAWNLLILREAFSGVTRFDGFRKNLGIAPTMLTKRLNQLTEEGLLQKHRYSEHPPRDEYLLTPAGRDTLPLLLMLREWGKKHRCGQAGDRLLDAQTGQEIRPLLIDAVSGAPIGEREIVREVL</sequence>
<evidence type="ECO:0000313" key="6">
    <source>
        <dbReference type="Proteomes" id="UP000653156"/>
    </source>
</evidence>
<dbReference type="AlphaFoldDB" id="A0A892ZP12"/>
<dbReference type="SUPFAM" id="SSF46785">
    <property type="entry name" value="Winged helix' DNA-binding domain"/>
    <property type="match status" value="1"/>
</dbReference>
<dbReference type="PANTHER" id="PTHR33204">
    <property type="entry name" value="TRANSCRIPTIONAL REGULATOR, MARR FAMILY"/>
    <property type="match status" value="1"/>
</dbReference>
<keyword evidence="1" id="KW-0805">Transcription regulation</keyword>
<keyword evidence="2" id="KW-0238">DNA-binding</keyword>
<evidence type="ECO:0000256" key="3">
    <source>
        <dbReference type="ARBA" id="ARBA00023163"/>
    </source>
</evidence>
<dbReference type="Proteomes" id="UP000653156">
    <property type="component" value="Chromosome"/>
</dbReference>
<evidence type="ECO:0000256" key="1">
    <source>
        <dbReference type="ARBA" id="ARBA00023015"/>
    </source>
</evidence>
<keyword evidence="3" id="KW-0804">Transcription</keyword>
<protein>
    <submittedName>
        <fullName evidence="5">Helix-turn-helix transcriptional regulator</fullName>
    </submittedName>
</protein>
<dbReference type="KEGG" id="ptes:JQU52_12005"/>
<organism evidence="5 6">
    <name type="scientific">Paralysiella testudinis</name>
    <dbReference type="NCBI Taxonomy" id="2809020"/>
    <lineage>
        <taxon>Bacteria</taxon>
        <taxon>Pseudomonadati</taxon>
        <taxon>Pseudomonadota</taxon>
        <taxon>Betaproteobacteria</taxon>
        <taxon>Neisseriales</taxon>
        <taxon>Neisseriaceae</taxon>
        <taxon>Paralysiella</taxon>
    </lineage>
</organism>
<dbReference type="PANTHER" id="PTHR33204:SF18">
    <property type="entry name" value="TRANSCRIPTIONAL REGULATORY PROTEIN"/>
    <property type="match status" value="1"/>
</dbReference>
<proteinExistence type="predicted"/>
<dbReference type="Pfam" id="PF01638">
    <property type="entry name" value="HxlR"/>
    <property type="match status" value="1"/>
</dbReference>
<dbReference type="EMBL" id="CP069798">
    <property type="protein sequence ID" value="QRQ83364.1"/>
    <property type="molecule type" value="Genomic_DNA"/>
</dbReference>
<reference evidence="5" key="1">
    <citation type="submission" date="2021-02" db="EMBL/GenBank/DDBJ databases">
        <title>Neisseriaceae sp. 26B isolated from the cloaca of a Common Toad-headed Turtle (Mesoclemmys nasuta).</title>
        <authorList>
            <person name="Spergser J."/>
            <person name="Busse H.-J."/>
        </authorList>
    </citation>
    <scope>NUCLEOTIDE SEQUENCE</scope>
    <source>
        <strain evidence="5">26B</strain>
    </source>
</reference>
<dbReference type="PROSITE" id="PS51118">
    <property type="entry name" value="HTH_HXLR"/>
    <property type="match status" value="1"/>
</dbReference>
<dbReference type="Gene3D" id="1.10.10.10">
    <property type="entry name" value="Winged helix-like DNA-binding domain superfamily/Winged helix DNA-binding domain"/>
    <property type="match status" value="1"/>
</dbReference>
<evidence type="ECO:0000313" key="5">
    <source>
        <dbReference type="EMBL" id="QRQ83364.1"/>
    </source>
</evidence>
<evidence type="ECO:0000256" key="2">
    <source>
        <dbReference type="ARBA" id="ARBA00023125"/>
    </source>
</evidence>
<dbReference type="InterPro" id="IPR036388">
    <property type="entry name" value="WH-like_DNA-bd_sf"/>
</dbReference>
<gene>
    <name evidence="5" type="ORF">JQU52_12005</name>
</gene>
<name>A0A892ZP12_9NEIS</name>
<dbReference type="InterPro" id="IPR036390">
    <property type="entry name" value="WH_DNA-bd_sf"/>
</dbReference>
<dbReference type="InterPro" id="IPR002577">
    <property type="entry name" value="HTH_HxlR"/>
</dbReference>
<evidence type="ECO:0000259" key="4">
    <source>
        <dbReference type="PROSITE" id="PS51118"/>
    </source>
</evidence>
<dbReference type="GO" id="GO:0003677">
    <property type="term" value="F:DNA binding"/>
    <property type="evidence" value="ECO:0007669"/>
    <property type="project" value="UniProtKB-KW"/>
</dbReference>
<accession>A0A892ZP12</accession>
<feature type="domain" description="HTH hxlR-type" evidence="4">
    <location>
        <begin position="9"/>
        <end position="106"/>
    </location>
</feature>
<keyword evidence="6" id="KW-1185">Reference proteome</keyword>